<protein>
    <submittedName>
        <fullName evidence="5">C4-dicarboxylate ABC transporter</fullName>
    </submittedName>
</protein>
<dbReference type="PANTHER" id="PTHR33376:SF4">
    <property type="entry name" value="SIALIC ACID-BINDING PERIPLASMIC PROTEIN SIAP"/>
    <property type="match status" value="1"/>
</dbReference>
<dbReference type="Proteomes" id="UP001429564">
    <property type="component" value="Unassembled WGS sequence"/>
</dbReference>
<evidence type="ECO:0000256" key="4">
    <source>
        <dbReference type="SAM" id="SignalP"/>
    </source>
</evidence>
<sequence>MRKILLGAMCAGSVMFAAAAVQAETVIRVTLQLPKTHSLGQNWLEFQSLIEEKSGGELTLQLFDSAQLFKDKEVPEAVGTGAVEAGTAFLGRFTGAVPAVDVVAIPFIFEDEAHLRSAVASGSELRTGLDAEILKETNAKVLWWQAFGRNIYLSNDNAIRVPADMANQKVRTYGKVHGWTVEALGGAPTLMSGSKQFLAYQQGAVDVGMTGASAVRSRKLYEVMDHVTLSYDSAIEFVAVMNNDFFESLSAEHQAIVMESAAIVEANLRNAIYTQEAEAVAEVSSKMTVVELTDAERAEWVSATSGVVDRFVAEAGDAGSAAVAAVRAAAN</sequence>
<dbReference type="NCBIfam" id="NF037995">
    <property type="entry name" value="TRAP_S1"/>
    <property type="match status" value="1"/>
</dbReference>
<name>A0ABX0W543_9RHOB</name>
<evidence type="ECO:0000256" key="1">
    <source>
        <dbReference type="ARBA" id="ARBA00004418"/>
    </source>
</evidence>
<gene>
    <name evidence="5" type="ORF">DL239_03675</name>
</gene>
<feature type="signal peptide" evidence="4">
    <location>
        <begin position="1"/>
        <end position="19"/>
    </location>
</feature>
<dbReference type="RefSeq" id="WP_167682413.1">
    <property type="nucleotide sequence ID" value="NZ_QHLQ01000002.1"/>
</dbReference>
<proteinExistence type="predicted"/>
<keyword evidence="6" id="KW-1185">Reference proteome</keyword>
<dbReference type="PANTHER" id="PTHR33376">
    <property type="match status" value="1"/>
</dbReference>
<evidence type="ECO:0000256" key="2">
    <source>
        <dbReference type="ARBA" id="ARBA00022729"/>
    </source>
</evidence>
<organism evidence="5 6">
    <name type="scientific">Parasedimentitalea denitrificans</name>
    <dbReference type="NCBI Taxonomy" id="2211118"/>
    <lineage>
        <taxon>Bacteria</taxon>
        <taxon>Pseudomonadati</taxon>
        <taxon>Pseudomonadota</taxon>
        <taxon>Alphaproteobacteria</taxon>
        <taxon>Rhodobacterales</taxon>
        <taxon>Paracoccaceae</taxon>
        <taxon>Parasedimentitalea</taxon>
    </lineage>
</organism>
<feature type="chain" id="PRO_5046482392" evidence="4">
    <location>
        <begin position="20"/>
        <end position="331"/>
    </location>
</feature>
<evidence type="ECO:0000313" key="5">
    <source>
        <dbReference type="EMBL" id="NIZ60073.1"/>
    </source>
</evidence>
<comment type="caution">
    <text evidence="5">The sequence shown here is derived from an EMBL/GenBank/DDBJ whole genome shotgun (WGS) entry which is preliminary data.</text>
</comment>
<evidence type="ECO:0000256" key="3">
    <source>
        <dbReference type="ARBA" id="ARBA00022764"/>
    </source>
</evidence>
<dbReference type="InterPro" id="IPR018389">
    <property type="entry name" value="DctP_fam"/>
</dbReference>
<accession>A0ABX0W543</accession>
<evidence type="ECO:0000313" key="6">
    <source>
        <dbReference type="Proteomes" id="UP001429564"/>
    </source>
</evidence>
<comment type="subcellular location">
    <subcellularLocation>
        <location evidence="1">Periplasm</location>
    </subcellularLocation>
</comment>
<keyword evidence="2 4" id="KW-0732">Signal</keyword>
<keyword evidence="3" id="KW-0574">Periplasm</keyword>
<reference evidence="5 6" key="1">
    <citation type="submission" date="2018-05" db="EMBL/GenBank/DDBJ databases">
        <authorList>
            <person name="Zhang Y.-J."/>
        </authorList>
    </citation>
    <scope>NUCLEOTIDE SEQUENCE [LARGE SCALE GENOMIC DNA]</scope>
    <source>
        <strain evidence="5 6">CY04</strain>
    </source>
</reference>
<dbReference type="Gene3D" id="3.40.190.170">
    <property type="entry name" value="Bacterial extracellular solute-binding protein, family 7"/>
    <property type="match status" value="1"/>
</dbReference>
<dbReference type="EMBL" id="QHLQ01000002">
    <property type="protein sequence ID" value="NIZ60073.1"/>
    <property type="molecule type" value="Genomic_DNA"/>
</dbReference>
<dbReference type="InterPro" id="IPR038404">
    <property type="entry name" value="TRAP_DctP_sf"/>
</dbReference>
<dbReference type="Pfam" id="PF03480">
    <property type="entry name" value="DctP"/>
    <property type="match status" value="1"/>
</dbReference>